<dbReference type="EC" id="6.1.1.15" evidence="10"/>
<organism evidence="12 13">
    <name type="scientific">Planctopirus hydrillae</name>
    <dbReference type="NCBI Taxonomy" id="1841610"/>
    <lineage>
        <taxon>Bacteria</taxon>
        <taxon>Pseudomonadati</taxon>
        <taxon>Planctomycetota</taxon>
        <taxon>Planctomycetia</taxon>
        <taxon>Planctomycetales</taxon>
        <taxon>Planctomycetaceae</taxon>
        <taxon>Planctopirus</taxon>
    </lineage>
</organism>
<dbReference type="PRINTS" id="PR01046">
    <property type="entry name" value="TRNASYNTHPRO"/>
</dbReference>
<dbReference type="InterPro" id="IPR045864">
    <property type="entry name" value="aa-tRNA-synth_II/BPL/LPL"/>
</dbReference>
<evidence type="ECO:0000256" key="2">
    <source>
        <dbReference type="ARBA" id="ARBA00011738"/>
    </source>
</evidence>
<dbReference type="InterPro" id="IPR006195">
    <property type="entry name" value="aa-tRNA-synth_II"/>
</dbReference>
<dbReference type="InterPro" id="IPR004154">
    <property type="entry name" value="Anticodon-bd"/>
</dbReference>
<evidence type="ECO:0000313" key="13">
    <source>
        <dbReference type="Proteomes" id="UP000094828"/>
    </source>
</evidence>
<dbReference type="InterPro" id="IPR036621">
    <property type="entry name" value="Anticodon-bd_dom_sf"/>
</dbReference>
<evidence type="ECO:0000256" key="7">
    <source>
        <dbReference type="ARBA" id="ARBA00022917"/>
    </source>
</evidence>
<dbReference type="GO" id="GO:0004827">
    <property type="term" value="F:proline-tRNA ligase activity"/>
    <property type="evidence" value="ECO:0007669"/>
    <property type="project" value="UniProtKB-UniRule"/>
</dbReference>
<evidence type="ECO:0000259" key="11">
    <source>
        <dbReference type="PROSITE" id="PS50862"/>
    </source>
</evidence>
<dbReference type="Pfam" id="PF03129">
    <property type="entry name" value="HGTP_anticodon"/>
    <property type="match status" value="1"/>
</dbReference>
<dbReference type="Gene3D" id="3.40.50.800">
    <property type="entry name" value="Anticodon-binding domain"/>
    <property type="match status" value="1"/>
</dbReference>
<comment type="similarity">
    <text evidence="10">Belongs to the class-II aminoacyl-tRNA synthetase family. ProS type 1 subfamily.</text>
</comment>
<dbReference type="NCBIfam" id="NF006625">
    <property type="entry name" value="PRK09194.1"/>
    <property type="match status" value="1"/>
</dbReference>
<dbReference type="InterPro" id="IPR007214">
    <property type="entry name" value="YbaK/aa-tRNA-synth-assoc-dom"/>
</dbReference>
<evidence type="ECO:0000256" key="9">
    <source>
        <dbReference type="ARBA" id="ARBA00047671"/>
    </source>
</evidence>
<dbReference type="GO" id="GO:0006433">
    <property type="term" value="P:prolyl-tRNA aminoacylation"/>
    <property type="evidence" value="ECO:0007669"/>
    <property type="project" value="UniProtKB-UniRule"/>
</dbReference>
<dbReference type="PANTHER" id="PTHR42753">
    <property type="entry name" value="MITOCHONDRIAL RIBOSOME PROTEIN L39/PROLYL-TRNA LIGASE FAMILY MEMBER"/>
    <property type="match status" value="1"/>
</dbReference>
<comment type="function">
    <text evidence="10">Catalyzes the attachment of proline to tRNA(Pro) in a two-step reaction: proline is first activated by ATP to form Pro-AMP and then transferred to the acceptor end of tRNA(Pro). As ProRS can inadvertently accommodate and process non-cognate amino acids such as alanine and cysteine, to avoid such errors it has two additional distinct editing activities against alanine. One activity is designated as 'pretransfer' editing and involves the tRNA(Pro)-independent hydrolysis of activated Ala-AMP. The other activity is designated 'posttransfer' editing and involves deacylation of mischarged Ala-tRNA(Pro). The misacylated Cys-tRNA(Pro) is not edited by ProRS.</text>
</comment>
<dbReference type="NCBIfam" id="TIGR00409">
    <property type="entry name" value="proS_fam_II"/>
    <property type="match status" value="1"/>
</dbReference>
<keyword evidence="7 10" id="KW-0648">Protein biosynthesis</keyword>
<dbReference type="EMBL" id="LYDR01000033">
    <property type="protein sequence ID" value="ODA35560.1"/>
    <property type="molecule type" value="Genomic_DNA"/>
</dbReference>
<comment type="domain">
    <text evidence="10">Consists of three domains: the N-terminal catalytic domain, the editing domain and the C-terminal anticodon-binding domain.</text>
</comment>
<dbReference type="SUPFAM" id="SSF55826">
    <property type="entry name" value="YbaK/ProRS associated domain"/>
    <property type="match status" value="1"/>
</dbReference>
<protein>
    <recommendedName>
        <fullName evidence="10">Proline--tRNA ligase</fullName>
        <ecNumber evidence="10">6.1.1.15</ecNumber>
    </recommendedName>
    <alternativeName>
        <fullName evidence="10">Prolyl-tRNA synthetase</fullName>
        <shortName evidence="10">ProRS</shortName>
    </alternativeName>
</protein>
<evidence type="ECO:0000256" key="10">
    <source>
        <dbReference type="HAMAP-Rule" id="MF_01569"/>
    </source>
</evidence>
<evidence type="ECO:0000256" key="3">
    <source>
        <dbReference type="ARBA" id="ARBA00022490"/>
    </source>
</evidence>
<comment type="subcellular location">
    <subcellularLocation>
        <location evidence="1 10">Cytoplasm</location>
    </subcellularLocation>
</comment>
<keyword evidence="3 10" id="KW-0963">Cytoplasm</keyword>
<dbReference type="CDD" id="cd00779">
    <property type="entry name" value="ProRS_core_prok"/>
    <property type="match status" value="1"/>
</dbReference>
<evidence type="ECO:0000256" key="5">
    <source>
        <dbReference type="ARBA" id="ARBA00022741"/>
    </source>
</evidence>
<comment type="caution">
    <text evidence="12">The sequence shown here is derived from an EMBL/GenBank/DDBJ whole genome shotgun (WGS) entry which is preliminary data.</text>
</comment>
<dbReference type="Pfam" id="PF04073">
    <property type="entry name" value="tRNA_edit"/>
    <property type="match status" value="1"/>
</dbReference>
<comment type="subunit">
    <text evidence="2 10">Homodimer.</text>
</comment>
<keyword evidence="13" id="KW-1185">Reference proteome</keyword>
<accession>A0A1C3EQN9</accession>
<keyword evidence="4 10" id="KW-0436">Ligase</keyword>
<dbReference type="SUPFAM" id="SSF55681">
    <property type="entry name" value="Class II aaRS and biotin synthetases"/>
    <property type="match status" value="1"/>
</dbReference>
<dbReference type="CDD" id="cd04334">
    <property type="entry name" value="ProRS-INS"/>
    <property type="match status" value="1"/>
</dbReference>
<dbReference type="Proteomes" id="UP000094828">
    <property type="component" value="Unassembled WGS sequence"/>
</dbReference>
<gene>
    <name evidence="10" type="primary">proS</name>
    <name evidence="12" type="ORF">A6X21_16975</name>
</gene>
<dbReference type="RefSeq" id="WP_068846045.1">
    <property type="nucleotide sequence ID" value="NZ_LYDR01000033.1"/>
</dbReference>
<keyword evidence="6 10" id="KW-0067">ATP-binding</keyword>
<dbReference type="OrthoDB" id="9809052at2"/>
<evidence type="ECO:0000256" key="1">
    <source>
        <dbReference type="ARBA" id="ARBA00004496"/>
    </source>
</evidence>
<sequence>MRWSQSFIPTLKENPSDAEIPSHQLMLRAGYVRQLMAGAYTYLPLGWRSIRKIEAIIREEMDATGALEMFMPALQPIDLFERTGRKEAFGNVLINFNIRRQNHQVHLALGPTHEEVVTDLMSRHISSYRQLPMTVYQIQTKFRNEERPRFGVLRTSEFLMKDAYSFHSSVESLSETYQKIYRAYCRIFARCGLEYLPVEAESGPIGGDASHEFMAPAANGEDQIVFCRKTRYAANLERAETGRVRSQVKPVDTALPASEKLHTPNVGSIDALCRLLNCQPTQLIKTLILLADGEPVAVLLRGDHEANEGKIRRALGAKTLEMADAATVFKVSSAPIGFAGPVGLKCRFVADHDIPQVVPAVVGANVEDYHLANVVLGRDFDLPRTAEGEYETFDLRNAAAGDPSPRGEGTLELVHGIEVGHVFKLGTKYSVSLNATYDDEAATRQPLIMGCYGIGVNRILASMAETKFDDNGLVLPLSIAPYSVVISTIGVNDPAVDEVVNQLEKELTAAGVDLLIDDRDQRPGVKFKDADLIGIPLRVVIGGKGLKEGQVELKWRHLPEATKIPVAGAASAILEQLATRRKEEAAHVPE</sequence>
<dbReference type="SUPFAM" id="SSF52954">
    <property type="entry name" value="Class II aaRS ABD-related"/>
    <property type="match status" value="1"/>
</dbReference>
<dbReference type="STRING" id="1841610.A6X21_16975"/>
<keyword evidence="5 10" id="KW-0547">Nucleotide-binding</keyword>
<reference evidence="12 13" key="1">
    <citation type="submission" date="2016-05" db="EMBL/GenBank/DDBJ databases">
        <title>Genomic and physiological characterization of Planctopirus sp. isolated from fresh water lake.</title>
        <authorList>
            <person name="Subhash Y."/>
            <person name="Ramana C."/>
        </authorList>
    </citation>
    <scope>NUCLEOTIDE SEQUENCE [LARGE SCALE GENOMIC DNA]</scope>
    <source>
        <strain evidence="12 13">JC280</strain>
    </source>
</reference>
<evidence type="ECO:0000256" key="4">
    <source>
        <dbReference type="ARBA" id="ARBA00022598"/>
    </source>
</evidence>
<evidence type="ECO:0000256" key="8">
    <source>
        <dbReference type="ARBA" id="ARBA00023146"/>
    </source>
</evidence>
<dbReference type="InterPro" id="IPR002316">
    <property type="entry name" value="Pro-tRNA-ligase_IIa"/>
</dbReference>
<dbReference type="Gene3D" id="3.90.960.10">
    <property type="entry name" value="YbaK/aminoacyl-tRNA synthetase-associated domain"/>
    <property type="match status" value="1"/>
</dbReference>
<evidence type="ECO:0000313" key="12">
    <source>
        <dbReference type="EMBL" id="ODA35560.1"/>
    </source>
</evidence>
<dbReference type="GO" id="GO:0005524">
    <property type="term" value="F:ATP binding"/>
    <property type="evidence" value="ECO:0007669"/>
    <property type="project" value="UniProtKB-UniRule"/>
</dbReference>
<comment type="catalytic activity">
    <reaction evidence="9 10">
        <text>tRNA(Pro) + L-proline + ATP = L-prolyl-tRNA(Pro) + AMP + diphosphate</text>
        <dbReference type="Rhea" id="RHEA:14305"/>
        <dbReference type="Rhea" id="RHEA-COMP:9700"/>
        <dbReference type="Rhea" id="RHEA-COMP:9702"/>
        <dbReference type="ChEBI" id="CHEBI:30616"/>
        <dbReference type="ChEBI" id="CHEBI:33019"/>
        <dbReference type="ChEBI" id="CHEBI:60039"/>
        <dbReference type="ChEBI" id="CHEBI:78442"/>
        <dbReference type="ChEBI" id="CHEBI:78532"/>
        <dbReference type="ChEBI" id="CHEBI:456215"/>
        <dbReference type="EC" id="6.1.1.15"/>
    </reaction>
</comment>
<dbReference type="PROSITE" id="PS50862">
    <property type="entry name" value="AA_TRNA_LIGASE_II"/>
    <property type="match status" value="1"/>
</dbReference>
<dbReference type="PANTHER" id="PTHR42753:SF2">
    <property type="entry name" value="PROLINE--TRNA LIGASE"/>
    <property type="match status" value="1"/>
</dbReference>
<dbReference type="CDD" id="cd00861">
    <property type="entry name" value="ProRS_anticodon_short"/>
    <property type="match status" value="1"/>
</dbReference>
<feature type="domain" description="Aminoacyl-transfer RNA synthetases class-II family profile" evidence="11">
    <location>
        <begin position="33"/>
        <end position="476"/>
    </location>
</feature>
<dbReference type="InterPro" id="IPR033730">
    <property type="entry name" value="ProRS_core_prok"/>
</dbReference>
<dbReference type="GO" id="GO:0002161">
    <property type="term" value="F:aminoacyl-tRNA deacylase activity"/>
    <property type="evidence" value="ECO:0007669"/>
    <property type="project" value="InterPro"/>
</dbReference>
<dbReference type="Gene3D" id="3.30.930.10">
    <property type="entry name" value="Bira Bifunctional Protein, Domain 2"/>
    <property type="match status" value="2"/>
</dbReference>
<proteinExistence type="inferred from homology"/>
<dbReference type="InterPro" id="IPR023717">
    <property type="entry name" value="Pro-tRNA-Synthase_IIa_type1"/>
</dbReference>
<name>A0A1C3EQN9_9PLAN</name>
<dbReference type="HAMAP" id="MF_01569">
    <property type="entry name" value="Pro_tRNA_synth_type1"/>
    <property type="match status" value="1"/>
</dbReference>
<dbReference type="AlphaFoldDB" id="A0A1C3EQN9"/>
<dbReference type="Pfam" id="PF00587">
    <property type="entry name" value="tRNA-synt_2b"/>
    <property type="match status" value="1"/>
</dbReference>
<dbReference type="InterPro" id="IPR036754">
    <property type="entry name" value="YbaK/aa-tRNA-synt-asso_dom_sf"/>
</dbReference>
<dbReference type="InterPro" id="IPR004500">
    <property type="entry name" value="Pro-tRNA-synth_IIa_bac-type"/>
</dbReference>
<evidence type="ECO:0000256" key="6">
    <source>
        <dbReference type="ARBA" id="ARBA00022840"/>
    </source>
</evidence>
<dbReference type="InterPro" id="IPR002314">
    <property type="entry name" value="aa-tRNA-synt_IIb"/>
</dbReference>
<dbReference type="InterPro" id="IPR050062">
    <property type="entry name" value="Pro-tRNA_synthetase"/>
</dbReference>
<dbReference type="InterPro" id="IPR044140">
    <property type="entry name" value="ProRS_anticodon_short"/>
</dbReference>
<keyword evidence="8 10" id="KW-0030">Aminoacyl-tRNA synthetase</keyword>
<dbReference type="GO" id="GO:0005829">
    <property type="term" value="C:cytosol"/>
    <property type="evidence" value="ECO:0007669"/>
    <property type="project" value="TreeGrafter"/>
</dbReference>